<sequence>MEKIRRLARTARCCLALAIAANIGFVSNASAGHQPEPAPQPAWYVDEAALPFTALPNATAYYGIHKGAGYHIEVPDNWNGELVLWAHGYVGDALALTVGDPPIREHLIAKGFAWAASSFSANGYNTDAGAEDTRALAKLFERKVGKPKRTYMTGGSMGGNVTAVAIERWPRAFDGALAMCGNMGDNELFDYFQDAYLAGETLIGHTAQVPRPADWATNGYPILRTSLGPLFPTQLNSTGLKFKEVIKNLSGGERPIFEQSWNGVPISFTGGEFILGFMGTVPGAGNLFTVYQFDQDPALSQEEEAFNDTIVRVAPDPRYRTRYGLIQGTANSPRITGRINIPVLSIHTLGDLFVPFSMEQVYARRVARHGKSKLLVQRAIRDMNHCVFTAEESIRAFDDLVKWVRKGVKPAGDDVLDPAVVADPNYGCKFTEGVSPFRAALPPCPAQN</sequence>
<name>A0ABV8SY64_9GAMM</name>
<evidence type="ECO:0000313" key="4">
    <source>
        <dbReference type="Proteomes" id="UP001595904"/>
    </source>
</evidence>
<dbReference type="Pfam" id="PF00326">
    <property type="entry name" value="Peptidase_S9"/>
    <property type="match status" value="1"/>
</dbReference>
<feature type="domain" description="Peptidase S9 prolyl oligopeptidase catalytic" evidence="2">
    <location>
        <begin position="130"/>
        <end position="198"/>
    </location>
</feature>
<keyword evidence="4" id="KW-1185">Reference proteome</keyword>
<dbReference type="InterPro" id="IPR029058">
    <property type="entry name" value="AB_hydrolase_fold"/>
</dbReference>
<dbReference type="InterPro" id="IPR001375">
    <property type="entry name" value="Peptidase_S9_cat"/>
</dbReference>
<dbReference type="RefSeq" id="WP_380601098.1">
    <property type="nucleotide sequence ID" value="NZ_JBHSDU010000014.1"/>
</dbReference>
<dbReference type="SUPFAM" id="SSF53474">
    <property type="entry name" value="alpha/beta-Hydrolases"/>
    <property type="match status" value="1"/>
</dbReference>
<feature type="chain" id="PRO_5046791773" evidence="1">
    <location>
        <begin position="32"/>
        <end position="448"/>
    </location>
</feature>
<reference evidence="4" key="1">
    <citation type="journal article" date="2019" name="Int. J. Syst. Evol. Microbiol.">
        <title>The Global Catalogue of Microorganisms (GCM) 10K type strain sequencing project: providing services to taxonomists for standard genome sequencing and annotation.</title>
        <authorList>
            <consortium name="The Broad Institute Genomics Platform"/>
            <consortium name="The Broad Institute Genome Sequencing Center for Infectious Disease"/>
            <person name="Wu L."/>
            <person name="Ma J."/>
        </authorList>
    </citation>
    <scope>NUCLEOTIDE SEQUENCE [LARGE SCALE GENOMIC DNA]</scope>
    <source>
        <strain evidence="4">CGMCC 1.10759</strain>
    </source>
</reference>
<accession>A0ABV8SY64</accession>
<comment type="caution">
    <text evidence="3">The sequence shown here is derived from an EMBL/GenBank/DDBJ whole genome shotgun (WGS) entry which is preliminary data.</text>
</comment>
<evidence type="ECO:0000313" key="3">
    <source>
        <dbReference type="EMBL" id="MFC4312040.1"/>
    </source>
</evidence>
<keyword evidence="1" id="KW-0732">Signal</keyword>
<gene>
    <name evidence="3" type="ORF">ACFPN2_23365</name>
</gene>
<proteinExistence type="predicted"/>
<dbReference type="EMBL" id="JBHSDU010000014">
    <property type="protein sequence ID" value="MFC4312040.1"/>
    <property type="molecule type" value="Genomic_DNA"/>
</dbReference>
<protein>
    <submittedName>
        <fullName evidence="3">Prolyl oligopeptidase family serine peptidase</fullName>
    </submittedName>
</protein>
<evidence type="ECO:0000256" key="1">
    <source>
        <dbReference type="SAM" id="SignalP"/>
    </source>
</evidence>
<feature type="signal peptide" evidence="1">
    <location>
        <begin position="1"/>
        <end position="31"/>
    </location>
</feature>
<dbReference type="Gene3D" id="3.40.50.1820">
    <property type="entry name" value="alpha/beta hydrolase"/>
    <property type="match status" value="1"/>
</dbReference>
<dbReference type="Proteomes" id="UP001595904">
    <property type="component" value="Unassembled WGS sequence"/>
</dbReference>
<evidence type="ECO:0000259" key="2">
    <source>
        <dbReference type="Pfam" id="PF00326"/>
    </source>
</evidence>
<organism evidence="3 4">
    <name type="scientific">Steroidobacter flavus</name>
    <dbReference type="NCBI Taxonomy" id="1842136"/>
    <lineage>
        <taxon>Bacteria</taxon>
        <taxon>Pseudomonadati</taxon>
        <taxon>Pseudomonadota</taxon>
        <taxon>Gammaproteobacteria</taxon>
        <taxon>Steroidobacterales</taxon>
        <taxon>Steroidobacteraceae</taxon>
        <taxon>Steroidobacter</taxon>
    </lineage>
</organism>